<name>A0ACA9Q5Q1_9GLOM</name>
<sequence>MSQTLDLQSLEILVIDEADLILSYGHAQTMNTLLSSTSVSTTGPADSTSAKQKKGNYLPPVFQSLLMSATLTADVTVLKSLVLRNPAILTLTEEDDEESKSLLSQYVLHLPTEIDKFLYIYVILKLKLIKGKAILFVNDVERCYRLKLFLEQFSIRACVLNRELPINSRLTECRYHTIEEFNKGIYEYIIATDESGGRNEEFDSDVEEEADDIVEVAQTQRAVATADDERADPSSPKKRKLDEVKDEDVDMDDESLPKKRQKVKRDQGKKKPAKGEEKEYSTSRGVDFVNVACVVNFDLPLSSDKSK</sequence>
<organism evidence="1 2">
    <name type="scientific">Acaulospora colombiana</name>
    <dbReference type="NCBI Taxonomy" id="27376"/>
    <lineage>
        <taxon>Eukaryota</taxon>
        <taxon>Fungi</taxon>
        <taxon>Fungi incertae sedis</taxon>
        <taxon>Mucoromycota</taxon>
        <taxon>Glomeromycotina</taxon>
        <taxon>Glomeromycetes</taxon>
        <taxon>Diversisporales</taxon>
        <taxon>Acaulosporaceae</taxon>
        <taxon>Acaulospora</taxon>
    </lineage>
</organism>
<gene>
    <name evidence="1" type="ORF">ACOLOM_LOCUS11656</name>
</gene>
<feature type="non-terminal residue" evidence="1">
    <location>
        <position position="307"/>
    </location>
</feature>
<proteinExistence type="predicted"/>
<accession>A0ACA9Q5Q1</accession>
<keyword evidence="2" id="KW-1185">Reference proteome</keyword>
<evidence type="ECO:0000313" key="1">
    <source>
        <dbReference type="EMBL" id="CAG8731309.1"/>
    </source>
</evidence>
<protein>
    <submittedName>
        <fullName evidence="1">6724_t:CDS:1</fullName>
    </submittedName>
</protein>
<dbReference type="Proteomes" id="UP000789525">
    <property type="component" value="Unassembled WGS sequence"/>
</dbReference>
<evidence type="ECO:0000313" key="2">
    <source>
        <dbReference type="Proteomes" id="UP000789525"/>
    </source>
</evidence>
<dbReference type="EMBL" id="CAJVPT010042986">
    <property type="protein sequence ID" value="CAG8731309.1"/>
    <property type="molecule type" value="Genomic_DNA"/>
</dbReference>
<comment type="caution">
    <text evidence="1">The sequence shown here is derived from an EMBL/GenBank/DDBJ whole genome shotgun (WGS) entry which is preliminary data.</text>
</comment>
<reference evidence="1" key="1">
    <citation type="submission" date="2021-06" db="EMBL/GenBank/DDBJ databases">
        <authorList>
            <person name="Kallberg Y."/>
            <person name="Tangrot J."/>
            <person name="Rosling A."/>
        </authorList>
    </citation>
    <scope>NUCLEOTIDE SEQUENCE</scope>
    <source>
        <strain evidence="1">CL356</strain>
    </source>
</reference>